<dbReference type="InterPro" id="IPR038658">
    <property type="entry name" value="SsgB_sf"/>
</dbReference>
<protein>
    <recommendedName>
        <fullName evidence="5">Sporulation and cell division protein SsgA</fullName>
    </recommendedName>
</protein>
<keyword evidence="2" id="KW-0131">Cell cycle</keyword>
<dbReference type="Pfam" id="PF04686">
    <property type="entry name" value="SsgA"/>
    <property type="match status" value="1"/>
</dbReference>
<accession>A0A385DVG2</accession>
<dbReference type="KEGG" id="vg:55611187"/>
<name>A0A385DVG2_9CAUD</name>
<proteinExistence type="predicted"/>
<evidence type="ECO:0000313" key="4">
    <source>
        <dbReference type="Proteomes" id="UP000262230"/>
    </source>
</evidence>
<evidence type="ECO:0000256" key="2">
    <source>
        <dbReference type="ARBA" id="ARBA00023306"/>
    </source>
</evidence>
<evidence type="ECO:0000313" key="3">
    <source>
        <dbReference type="EMBL" id="AXQ63446.1"/>
    </source>
</evidence>
<reference evidence="3 4" key="1">
    <citation type="submission" date="2018-07" db="EMBL/GenBank/DDBJ databases">
        <authorList>
            <person name="Khadka D."/>
            <person name="Jones J."/>
            <person name="Carrillo K."/>
            <person name="Beckwith M.D."/>
            <person name="Griffiths E.C."/>
            <person name="LeFan V.M."/>
            <person name="Nayek S."/>
            <person name="Layton S.R."/>
            <person name="Kim T."/>
            <person name="Hughes L."/>
            <person name="Garlena R.A."/>
            <person name="Russell D.A."/>
            <person name="Pope W.H."/>
            <person name="Jacobs-Sera D."/>
            <person name="Hatfull G.F."/>
        </authorList>
    </citation>
    <scope>NUCLEOTIDE SEQUENCE [LARGE SCALE GENOMIC DNA]</scope>
</reference>
<evidence type="ECO:0008006" key="5">
    <source>
        <dbReference type="Google" id="ProtNLM"/>
    </source>
</evidence>
<keyword evidence="1" id="KW-0132">Cell division</keyword>
<dbReference type="RefSeq" id="YP_009840970.1">
    <property type="nucleotide sequence ID" value="NC_048728.1"/>
</dbReference>
<keyword evidence="4" id="KW-1185">Reference proteome</keyword>
<gene>
    <name evidence="3" type="primary">209</name>
    <name evidence="3" type="ORF">SEA_COMRADE_209</name>
</gene>
<dbReference type="Gene3D" id="2.30.31.20">
    <property type="entry name" value="Sporulation-specific cell division protein SsgB"/>
    <property type="match status" value="1"/>
</dbReference>
<dbReference type="GeneID" id="55611187"/>
<dbReference type="GO" id="GO:0051301">
    <property type="term" value="P:cell division"/>
    <property type="evidence" value="ECO:0007669"/>
    <property type="project" value="UniProtKB-KW"/>
</dbReference>
<dbReference type="InterPro" id="IPR006776">
    <property type="entry name" value="SsgB"/>
</dbReference>
<dbReference type="EMBL" id="MH651172">
    <property type="protein sequence ID" value="AXQ63446.1"/>
    <property type="molecule type" value="Genomic_DNA"/>
</dbReference>
<evidence type="ECO:0000256" key="1">
    <source>
        <dbReference type="ARBA" id="ARBA00022618"/>
    </source>
</evidence>
<organism evidence="3 4">
    <name type="scientific">Streptomyces phage Comrade</name>
    <dbReference type="NCBI Taxonomy" id="2301714"/>
    <lineage>
        <taxon>Viruses</taxon>
        <taxon>Duplodnaviria</taxon>
        <taxon>Heunggongvirae</taxon>
        <taxon>Uroviricota</taxon>
        <taxon>Caudoviricetes</taxon>
        <taxon>Stanwilliamsviridae</taxon>
        <taxon>Loccivirinae</taxon>
        <taxon>Gilsonvirus</taxon>
        <taxon>Gilsonvirus comrade</taxon>
    </lineage>
</organism>
<dbReference type="Proteomes" id="UP000262230">
    <property type="component" value="Segment"/>
</dbReference>
<sequence>MIEYNTTCNVNGTNILCDLKYDKANPAEVSFTFHVNENSPEWVFSRDLLGEVMSSRGKAGQGDVLLYDHGDAVSLLLRSPEGKGLAIFQREVIKEFVDEMYNEVPKHDDVLPLDDDSLQEWLEGLV</sequence>